<evidence type="ECO:0000256" key="1">
    <source>
        <dbReference type="SAM" id="SignalP"/>
    </source>
</evidence>
<organism evidence="2 3">
    <name type="scientific">Rhizopus microsporus</name>
    <dbReference type="NCBI Taxonomy" id="58291"/>
    <lineage>
        <taxon>Eukaryota</taxon>
        <taxon>Fungi</taxon>
        <taxon>Fungi incertae sedis</taxon>
        <taxon>Mucoromycota</taxon>
        <taxon>Mucoromycotina</taxon>
        <taxon>Mucoromycetes</taxon>
        <taxon>Mucorales</taxon>
        <taxon>Mucorineae</taxon>
        <taxon>Rhizopodaceae</taxon>
        <taxon>Rhizopus</taxon>
    </lineage>
</organism>
<dbReference type="VEuPathDB" id="FungiDB:BCV72DRAFT_237162"/>
<evidence type="ECO:0000313" key="3">
    <source>
        <dbReference type="Proteomes" id="UP000242381"/>
    </source>
</evidence>
<accession>A0A1X0RKV6</accession>
<feature type="signal peptide" evidence="1">
    <location>
        <begin position="1"/>
        <end position="19"/>
    </location>
</feature>
<name>A0A1X0RKV6_RHIZD</name>
<reference evidence="2 3" key="1">
    <citation type="journal article" date="2016" name="Proc. Natl. Acad. Sci. U.S.A.">
        <title>Lipid metabolic changes in an early divergent fungus govern the establishment of a mutualistic symbiosis with endobacteria.</title>
        <authorList>
            <person name="Lastovetsky O.A."/>
            <person name="Gaspar M.L."/>
            <person name="Mondo S.J."/>
            <person name="LaButti K.M."/>
            <person name="Sandor L."/>
            <person name="Grigoriev I.V."/>
            <person name="Henry S.A."/>
            <person name="Pawlowska T.E."/>
        </authorList>
    </citation>
    <scope>NUCLEOTIDE SEQUENCE [LARGE SCALE GENOMIC DNA]</scope>
    <source>
        <strain evidence="2 3">ATCC 11559</strain>
    </source>
</reference>
<dbReference type="Proteomes" id="UP000242381">
    <property type="component" value="Unassembled WGS sequence"/>
</dbReference>
<dbReference type="AlphaFoldDB" id="A0A1X0RKV6"/>
<proteinExistence type="predicted"/>
<protein>
    <submittedName>
        <fullName evidence="2">Uncharacterized protein</fullName>
    </submittedName>
</protein>
<evidence type="ECO:0000313" key="2">
    <source>
        <dbReference type="EMBL" id="ORE12620.1"/>
    </source>
</evidence>
<dbReference type="EMBL" id="KV921631">
    <property type="protein sequence ID" value="ORE12620.1"/>
    <property type="molecule type" value="Genomic_DNA"/>
</dbReference>
<keyword evidence="1" id="KW-0732">Signal</keyword>
<gene>
    <name evidence="2" type="ORF">BCV71DRAFT_294732</name>
</gene>
<sequence length="104" mass="11307">MRFIQLLVALLPLFAVIYAAPSFQKRDGQEKLSLKVNAEIGAHHQEPKADAVKVAAPEAPAPPAPVAIPNGENTHIVEAFSEYYCIQHKRNPGDLLQQGGRLAN</sequence>
<feature type="chain" id="PRO_5012077712" evidence="1">
    <location>
        <begin position="20"/>
        <end position="104"/>
    </location>
</feature>